<dbReference type="AlphaFoldDB" id="A0A183HVN7"/>
<gene>
    <name evidence="2" type="ORF">OFLC_LOCUS11548</name>
</gene>
<feature type="region of interest" description="Disordered" evidence="1">
    <location>
        <begin position="47"/>
        <end position="75"/>
    </location>
</feature>
<evidence type="ECO:0000313" key="2">
    <source>
        <dbReference type="EMBL" id="VDO77276.1"/>
    </source>
</evidence>
<reference evidence="4" key="1">
    <citation type="submission" date="2016-06" db="UniProtKB">
        <authorList>
            <consortium name="WormBaseParasite"/>
        </authorList>
    </citation>
    <scope>IDENTIFICATION</scope>
</reference>
<proteinExistence type="predicted"/>
<dbReference type="WBParaSite" id="OFLC_0001154901-mRNA-1">
    <property type="protein sequence ID" value="OFLC_0001154901-mRNA-1"/>
    <property type="gene ID" value="OFLC_0001154901"/>
</dbReference>
<evidence type="ECO:0000313" key="4">
    <source>
        <dbReference type="WBParaSite" id="OFLC_0001154901-mRNA-1"/>
    </source>
</evidence>
<keyword evidence="3" id="KW-1185">Reference proteome</keyword>
<accession>A0A183HVN7</accession>
<dbReference type="STRING" id="387005.A0A183HVN7"/>
<protein>
    <submittedName>
        <fullName evidence="4">Ras-GAP domain-containing protein</fullName>
    </submittedName>
</protein>
<name>A0A183HVN7_9BILA</name>
<dbReference type="EMBL" id="UZAJ01016791">
    <property type="protein sequence ID" value="VDO77276.1"/>
    <property type="molecule type" value="Genomic_DNA"/>
</dbReference>
<evidence type="ECO:0000256" key="1">
    <source>
        <dbReference type="SAM" id="MobiDB-lite"/>
    </source>
</evidence>
<dbReference type="Proteomes" id="UP000267606">
    <property type="component" value="Unassembled WGS sequence"/>
</dbReference>
<evidence type="ECO:0000313" key="3">
    <source>
        <dbReference type="Proteomes" id="UP000267606"/>
    </source>
</evidence>
<reference evidence="2 3" key="2">
    <citation type="submission" date="2018-11" db="EMBL/GenBank/DDBJ databases">
        <authorList>
            <consortium name="Pathogen Informatics"/>
        </authorList>
    </citation>
    <scope>NUCLEOTIDE SEQUENCE [LARGE SCALE GENOMIC DNA]</scope>
</reference>
<sequence length="100" mass="11067">EFLDRIFVASCSTEIGIVDQHIFRVLLDNIIISNTFLSDCLSASYSTNTSRSVSTSTDLLQKQHSSASRQQSGSLSAQKYNLELKSDFCAYVIRQVGVVL</sequence>
<organism evidence="4">
    <name type="scientific">Onchocerca flexuosa</name>
    <dbReference type="NCBI Taxonomy" id="387005"/>
    <lineage>
        <taxon>Eukaryota</taxon>
        <taxon>Metazoa</taxon>
        <taxon>Ecdysozoa</taxon>
        <taxon>Nematoda</taxon>
        <taxon>Chromadorea</taxon>
        <taxon>Rhabditida</taxon>
        <taxon>Spirurina</taxon>
        <taxon>Spiruromorpha</taxon>
        <taxon>Filarioidea</taxon>
        <taxon>Onchocercidae</taxon>
        <taxon>Onchocerca</taxon>
    </lineage>
</organism>